<dbReference type="Pfam" id="PF02992">
    <property type="entry name" value="Transposase_21"/>
    <property type="match status" value="1"/>
</dbReference>
<organism evidence="1">
    <name type="scientific">Solanum chacoense</name>
    <name type="common">Chaco potato</name>
    <dbReference type="NCBI Taxonomy" id="4108"/>
    <lineage>
        <taxon>Eukaryota</taxon>
        <taxon>Viridiplantae</taxon>
        <taxon>Streptophyta</taxon>
        <taxon>Embryophyta</taxon>
        <taxon>Tracheophyta</taxon>
        <taxon>Spermatophyta</taxon>
        <taxon>Magnoliopsida</taxon>
        <taxon>eudicotyledons</taxon>
        <taxon>Gunneridae</taxon>
        <taxon>Pentapetalae</taxon>
        <taxon>asterids</taxon>
        <taxon>lamiids</taxon>
        <taxon>Solanales</taxon>
        <taxon>Solanaceae</taxon>
        <taxon>Solanoideae</taxon>
        <taxon>Solaneae</taxon>
        <taxon>Solanum</taxon>
    </lineage>
</organism>
<dbReference type="PANTHER" id="PTHR10775:SF192">
    <property type="match status" value="1"/>
</dbReference>
<dbReference type="PANTHER" id="PTHR10775">
    <property type="entry name" value="OS08G0208400 PROTEIN"/>
    <property type="match status" value="1"/>
</dbReference>
<dbReference type="InterPro" id="IPR004242">
    <property type="entry name" value="Transposase_21"/>
</dbReference>
<name>A0A0V0GVB4_SOLCH</name>
<evidence type="ECO:0000313" key="1">
    <source>
        <dbReference type="EMBL" id="JAP12024.1"/>
    </source>
</evidence>
<sequence length="75" mass="8756">MCMKKAYMFLTVIVPRPNNPKHKIDVYLQPLIKELTFLWETGVEAFDISKKQNFQLRAALMWTISDFPAYSMLSG</sequence>
<proteinExistence type="predicted"/>
<accession>A0A0V0GVB4</accession>
<dbReference type="EMBL" id="GEDG01030278">
    <property type="protein sequence ID" value="JAP12024.1"/>
    <property type="molecule type" value="Transcribed_RNA"/>
</dbReference>
<reference evidence="1" key="1">
    <citation type="submission" date="2015-12" db="EMBL/GenBank/DDBJ databases">
        <title>Gene expression during late stages of embryo sac development: a critical building block for successful pollen-pistil interactions.</title>
        <authorList>
            <person name="Liu Y."/>
            <person name="Joly V."/>
            <person name="Sabar M."/>
            <person name="Matton D.P."/>
        </authorList>
    </citation>
    <scope>NUCLEOTIDE SEQUENCE</scope>
</reference>
<dbReference type="AlphaFoldDB" id="A0A0V0GVB4"/>
<protein>
    <submittedName>
        <fullName evidence="1">Putative ovule protein</fullName>
    </submittedName>
</protein>